<dbReference type="EC" id="2.4.2.54" evidence="2"/>
<name>A0ABD5XB93_9EURY</name>
<dbReference type="Proteomes" id="UP001596414">
    <property type="component" value="Unassembled WGS sequence"/>
</dbReference>
<organism evidence="6 7">
    <name type="scientific">Halovenus rubra</name>
    <dbReference type="NCBI Taxonomy" id="869890"/>
    <lineage>
        <taxon>Archaea</taxon>
        <taxon>Methanobacteriati</taxon>
        <taxon>Methanobacteriota</taxon>
        <taxon>Stenosarchaea group</taxon>
        <taxon>Halobacteria</taxon>
        <taxon>Halobacteriales</taxon>
        <taxon>Haloarculaceae</taxon>
        <taxon>Halovenus</taxon>
    </lineage>
</organism>
<dbReference type="GO" id="GO:0043793">
    <property type="term" value="F:beta-ribofuranosylaminobenzene 5'-phosphate synthase activity"/>
    <property type="evidence" value="ECO:0007669"/>
    <property type="project" value="UniProtKB-EC"/>
</dbReference>
<dbReference type="PIRSF" id="PIRSF004884">
    <property type="entry name" value="Sugar_kin_arch"/>
    <property type="match status" value="1"/>
</dbReference>
<dbReference type="PANTHER" id="PTHR20861:SF6">
    <property type="entry name" value="BETA-RIBOFURANOSYLPHENOL 5'-PHOSPHATE SYNTHASE"/>
    <property type="match status" value="1"/>
</dbReference>
<dbReference type="InterPro" id="IPR006204">
    <property type="entry name" value="GHMP_kinase_N_dom"/>
</dbReference>
<protein>
    <recommendedName>
        <fullName evidence="2">Beta-ribofuranosylaminobenzene 5'-phosphate synthase</fullName>
        <shortName evidence="2">Beta-RFA-P synthase</shortName>
        <ecNumber evidence="2">2.4.2.54</ecNumber>
    </recommendedName>
</protein>
<dbReference type="InterPro" id="IPR013750">
    <property type="entry name" value="GHMP_kinase_C_dom"/>
</dbReference>
<feature type="domain" description="GHMP kinase C-terminal" evidence="5">
    <location>
        <begin position="215"/>
        <end position="293"/>
    </location>
</feature>
<dbReference type="InterPro" id="IPR020568">
    <property type="entry name" value="Ribosomal_Su5_D2-typ_SF"/>
</dbReference>
<proteinExistence type="inferred from homology"/>
<dbReference type="NCBIfam" id="TIGR00144">
    <property type="entry name" value="beta_RFAP_syn"/>
    <property type="match status" value="1"/>
</dbReference>
<keyword evidence="1 2" id="KW-0808">Transferase</keyword>
<dbReference type="PANTHER" id="PTHR20861">
    <property type="entry name" value="HOMOSERINE/4-DIPHOSPHOCYTIDYL-2-C-METHYL-D-ERYTHRITOL KINASE"/>
    <property type="match status" value="1"/>
</dbReference>
<sequence length="321" mass="33965">MVTVETGARLHFGFQNLSLAYDRLYGGIGVGLDEPALRIETTAAQEVRCADSELRSYVETAVDVLDVPGIAITVKERFGRHIGLGSGTQIALACLVGIADTYDLSIDPRQTAPRLGRGGRSGVGVATFEDGGFIIDSGHRSTKFTTDPPNPGNWSVPEPIVQQPLPADWRFLVVTPETSPGNSGEAETSSMEATVESANPGIADDIAAVLTRSLLPSIAEQNIQQFGEALERIGRLNGAWYADEQGGVYRPPVGTLIEELCKSRTVFGAGQSSWGPTVYGVTNKAQAQEAKDAGETAVKSSGLDGRVSIHTPSTDGYISTE</sequence>
<feature type="domain" description="GHMP kinase N-terminal" evidence="4">
    <location>
        <begin position="58"/>
        <end position="122"/>
    </location>
</feature>
<comment type="subunit">
    <text evidence="2">Homodimer.</text>
</comment>
<evidence type="ECO:0000313" key="6">
    <source>
        <dbReference type="EMBL" id="MFC7126814.1"/>
    </source>
</evidence>
<dbReference type="Pfam" id="PF00288">
    <property type="entry name" value="GHMP_kinases_N"/>
    <property type="match status" value="1"/>
</dbReference>
<dbReference type="InterPro" id="IPR004422">
    <property type="entry name" value="RFAP_synthase"/>
</dbReference>
<feature type="compositionally biased region" description="Polar residues" evidence="3">
    <location>
        <begin position="310"/>
        <end position="321"/>
    </location>
</feature>
<comment type="similarity">
    <text evidence="2">Belongs to the beta-RFA-P synthase family.</text>
</comment>
<dbReference type="Pfam" id="PF08544">
    <property type="entry name" value="GHMP_kinases_C"/>
    <property type="match status" value="1"/>
</dbReference>
<dbReference type="EMBL" id="JBHSZQ010000047">
    <property type="protein sequence ID" value="MFC7126814.1"/>
    <property type="molecule type" value="Genomic_DNA"/>
</dbReference>
<comment type="function">
    <text evidence="2">Catalyzes the condensation of 4-aminobenzoate (pABA) with 5-phospho-alpha-D-ribose 1-diphosphate (PRPP) to produce beta-ribofuranosylaminobenzene 5'-phosphate (beta-RFA-P).</text>
</comment>
<comment type="catalytic activity">
    <reaction evidence="2">
        <text>5-phospho-alpha-D-ribose 1-diphosphate + 4-hydroxybenzoate + H(+) = 4-(beta-D-ribofuranosyl)phenol 5'-phosphate + CO2 + diphosphate</text>
        <dbReference type="Rhea" id="RHEA:48556"/>
        <dbReference type="ChEBI" id="CHEBI:15378"/>
        <dbReference type="ChEBI" id="CHEBI:16526"/>
        <dbReference type="ChEBI" id="CHEBI:17879"/>
        <dbReference type="ChEBI" id="CHEBI:33019"/>
        <dbReference type="ChEBI" id="CHEBI:58017"/>
        <dbReference type="ChEBI" id="CHEBI:82767"/>
        <dbReference type="EC" id="2.4.2.54"/>
    </reaction>
</comment>
<keyword evidence="2" id="KW-0328">Glycosyltransferase</keyword>
<dbReference type="RefSeq" id="WP_267637352.1">
    <property type="nucleotide sequence ID" value="NZ_JAODIY010000009.1"/>
</dbReference>
<comment type="pathway">
    <text evidence="2">Cofactor biosynthesis; 5,6,7,8-tetrahydromethanopterin biosynthesis.</text>
</comment>
<evidence type="ECO:0000256" key="2">
    <source>
        <dbReference type="PIRNR" id="PIRNR004884"/>
    </source>
</evidence>
<evidence type="ECO:0000256" key="3">
    <source>
        <dbReference type="SAM" id="MobiDB-lite"/>
    </source>
</evidence>
<accession>A0ABD5XB93</accession>
<dbReference type="GO" id="GO:0005524">
    <property type="term" value="F:ATP binding"/>
    <property type="evidence" value="ECO:0007669"/>
    <property type="project" value="UniProtKB-UniRule"/>
</dbReference>
<evidence type="ECO:0000259" key="4">
    <source>
        <dbReference type="Pfam" id="PF00288"/>
    </source>
</evidence>
<gene>
    <name evidence="6" type="ORF">ACFQJ7_12390</name>
</gene>
<feature type="region of interest" description="Disordered" evidence="3">
    <location>
        <begin position="298"/>
        <end position="321"/>
    </location>
</feature>
<evidence type="ECO:0000259" key="5">
    <source>
        <dbReference type="Pfam" id="PF08544"/>
    </source>
</evidence>
<evidence type="ECO:0000256" key="1">
    <source>
        <dbReference type="ARBA" id="ARBA00022679"/>
    </source>
</evidence>
<dbReference type="AlphaFoldDB" id="A0ABD5XB93"/>
<comment type="caution">
    <text evidence="6">The sequence shown here is derived from an EMBL/GenBank/DDBJ whole genome shotgun (WGS) entry which is preliminary data.</text>
</comment>
<reference evidence="6 7" key="1">
    <citation type="journal article" date="2014" name="Int. J. Syst. Evol. Microbiol.">
        <title>Complete genome sequence of Corynebacterium casei LMG S-19264T (=DSM 44701T), isolated from a smear-ripened cheese.</title>
        <authorList>
            <consortium name="US DOE Joint Genome Institute (JGI-PGF)"/>
            <person name="Walter F."/>
            <person name="Albersmeier A."/>
            <person name="Kalinowski J."/>
            <person name="Ruckert C."/>
        </authorList>
    </citation>
    <scope>NUCLEOTIDE SEQUENCE [LARGE SCALE GENOMIC DNA]</scope>
    <source>
        <strain evidence="6 7">CGMCC 4.7215</strain>
    </source>
</reference>
<evidence type="ECO:0000313" key="7">
    <source>
        <dbReference type="Proteomes" id="UP001596414"/>
    </source>
</evidence>
<dbReference type="SUPFAM" id="SSF54211">
    <property type="entry name" value="Ribosomal protein S5 domain 2-like"/>
    <property type="match status" value="1"/>
</dbReference>